<feature type="transmembrane region" description="Helical" evidence="1">
    <location>
        <begin position="214"/>
        <end position="235"/>
    </location>
</feature>
<feature type="transmembrane region" description="Helical" evidence="1">
    <location>
        <begin position="6"/>
        <end position="25"/>
    </location>
</feature>
<dbReference type="AlphaFoldDB" id="A0A3G8MAX0"/>
<evidence type="ECO:0000256" key="1">
    <source>
        <dbReference type="SAM" id="Phobius"/>
    </source>
</evidence>
<keyword evidence="1" id="KW-0812">Transmembrane</keyword>
<dbReference type="InterPro" id="IPR006311">
    <property type="entry name" value="TAT_signal"/>
</dbReference>
<organism evidence="2 3">
    <name type="scientific">Methylocystis rosea</name>
    <dbReference type="NCBI Taxonomy" id="173366"/>
    <lineage>
        <taxon>Bacteria</taxon>
        <taxon>Pseudomonadati</taxon>
        <taxon>Pseudomonadota</taxon>
        <taxon>Alphaproteobacteria</taxon>
        <taxon>Hyphomicrobiales</taxon>
        <taxon>Methylocystaceae</taxon>
        <taxon>Methylocystis</taxon>
    </lineage>
</organism>
<dbReference type="Pfam" id="PF12291">
    <property type="entry name" value="DUF3623"/>
    <property type="match status" value="1"/>
</dbReference>
<feature type="transmembrane region" description="Helical" evidence="1">
    <location>
        <begin position="64"/>
        <end position="83"/>
    </location>
</feature>
<keyword evidence="1" id="KW-1133">Transmembrane helix</keyword>
<proteinExistence type="predicted"/>
<dbReference type="NCBIfam" id="TIGR03055">
    <property type="entry name" value="photo_alph_chp2"/>
    <property type="match status" value="1"/>
</dbReference>
<dbReference type="InterPro" id="IPR017496">
    <property type="entry name" value="Photo_alph_chp2"/>
</dbReference>
<sequence>MSDYAPPIVATLLLWWGSTGVLLYLDGLSRRTFVWSMAGATALFALALWGIVATRGETTASSAYYAFLCGLTAWAWQLVSYYMGFITGPCKTACPPHLRGWPRFVEAVRTSLYHEIVIILCAVALVALTRNQPNQIGAWTFLILWWMHTSAKLNLYFGAPNLSEELLPEHLRYLATFMTRRPMNLFFPLSVSASTIVTVLIAQKALVATTDFELVGFTILATLMALAVAEHWFLVAPLRANALWSWGVKEGCPDEANEYDQLRIVTIEAPLRRSRVSEV</sequence>
<evidence type="ECO:0000313" key="3">
    <source>
        <dbReference type="Proteomes" id="UP000273982"/>
    </source>
</evidence>
<dbReference type="KEGG" id="mros:EHO51_17225"/>
<keyword evidence="1" id="KW-0472">Membrane</keyword>
<gene>
    <name evidence="2" type="ORF">EHO51_17225</name>
</gene>
<feature type="transmembrane region" description="Helical" evidence="1">
    <location>
        <begin position="32"/>
        <end position="52"/>
    </location>
</feature>
<dbReference type="RefSeq" id="WP_124739880.1">
    <property type="nucleotide sequence ID" value="NZ_CP034086.1"/>
</dbReference>
<dbReference type="EMBL" id="CP034086">
    <property type="protein sequence ID" value="AZG78332.1"/>
    <property type="molecule type" value="Genomic_DNA"/>
</dbReference>
<dbReference type="PROSITE" id="PS51318">
    <property type="entry name" value="TAT"/>
    <property type="match status" value="1"/>
</dbReference>
<reference evidence="2 3" key="1">
    <citation type="submission" date="2018-11" db="EMBL/GenBank/DDBJ databases">
        <title>Genome squencing of methanotrophic bacteria isolated from alkaline groundwater in Korea.</title>
        <authorList>
            <person name="Nguyen L.N."/>
        </authorList>
    </citation>
    <scope>NUCLEOTIDE SEQUENCE [LARGE SCALE GENOMIC DNA]</scope>
    <source>
        <strain evidence="2 3">GW6</strain>
    </source>
</reference>
<evidence type="ECO:0000313" key="2">
    <source>
        <dbReference type="EMBL" id="AZG78332.1"/>
    </source>
</evidence>
<accession>A0A3G8MAX0</accession>
<dbReference type="Proteomes" id="UP000273982">
    <property type="component" value="Chromosome"/>
</dbReference>
<feature type="transmembrane region" description="Helical" evidence="1">
    <location>
        <begin position="185"/>
        <end position="202"/>
    </location>
</feature>
<feature type="transmembrane region" description="Helical" evidence="1">
    <location>
        <begin position="112"/>
        <end position="130"/>
    </location>
</feature>
<name>A0A3G8MAX0_9HYPH</name>
<protein>
    <submittedName>
        <fullName evidence="2">DUF3623 domain-containing protein</fullName>
    </submittedName>
</protein>